<dbReference type="PANTHER" id="PTHR11426">
    <property type="entry name" value="HISTONE H3"/>
    <property type="match status" value="1"/>
</dbReference>
<dbReference type="PROSITE" id="PS00047">
    <property type="entry name" value="HISTONE_H4"/>
    <property type="match status" value="1"/>
</dbReference>
<keyword evidence="7" id="KW-0488">Methylation</keyword>
<dbReference type="RefSeq" id="XP_021036124.2">
    <property type="nucleotide sequence ID" value="XM_021180465.2"/>
</dbReference>
<sequence>MARTKQTARKSTGGKAPRKQLATKAARKSAPATGGVKKPHRYRPGTVALREIRRYQKSTELLIRKLPFQRLVREIAQDFKTDLRFQSSAVMALQEASEAYLVGLFEDTNLCAIHAKRVTIMPKDIQLARRIRGERAFISFLVRGCKSLAMSGRGKGGKGLGKGGAKRHRKVLRDNIQGITKPAIRRLARRGGVKRISGLIYEETRGVLKVFLENVIRDAVTYTEHAKRKTVTAMDVVYALKRQGRTLYGFGG</sequence>
<dbReference type="Pfam" id="PF15511">
    <property type="entry name" value="CENP-T_C"/>
    <property type="match status" value="1"/>
</dbReference>
<gene>
    <name evidence="21" type="primary">LOC110308110</name>
</gene>
<keyword evidence="16" id="KW-0379">Hydroxylation</keyword>
<dbReference type="PROSITE" id="PS00322">
    <property type="entry name" value="HISTONE_H3_1"/>
    <property type="match status" value="1"/>
</dbReference>
<dbReference type="GO" id="GO:0000786">
    <property type="term" value="C:nucleosome"/>
    <property type="evidence" value="ECO:0007669"/>
    <property type="project" value="UniProtKB-KW"/>
</dbReference>
<dbReference type="InterPro" id="IPR035425">
    <property type="entry name" value="CENP-T/H4_C"/>
</dbReference>
<evidence type="ECO:0000256" key="11">
    <source>
        <dbReference type="ARBA" id="ARBA00022934"/>
    </source>
</evidence>
<organism evidence="20 21">
    <name type="scientific">Mus caroli</name>
    <name type="common">Ryukyu mouse</name>
    <name type="synonym">Ricefield mouse</name>
    <dbReference type="NCBI Taxonomy" id="10089"/>
    <lineage>
        <taxon>Eukaryota</taxon>
        <taxon>Metazoa</taxon>
        <taxon>Chordata</taxon>
        <taxon>Craniata</taxon>
        <taxon>Vertebrata</taxon>
        <taxon>Euteleostomi</taxon>
        <taxon>Mammalia</taxon>
        <taxon>Eutheria</taxon>
        <taxon>Euarchontoglires</taxon>
        <taxon>Glires</taxon>
        <taxon>Rodentia</taxon>
        <taxon>Myomorpha</taxon>
        <taxon>Muroidea</taxon>
        <taxon>Muridae</taxon>
        <taxon>Murinae</taxon>
        <taxon>Mus</taxon>
        <taxon>Mus</taxon>
    </lineage>
</organism>
<dbReference type="GO" id="GO:0046982">
    <property type="term" value="F:protein heterodimerization activity"/>
    <property type="evidence" value="ECO:0007669"/>
    <property type="project" value="InterPro"/>
</dbReference>
<evidence type="ECO:0000256" key="6">
    <source>
        <dbReference type="ARBA" id="ARBA00022454"/>
    </source>
</evidence>
<evidence type="ECO:0000256" key="2">
    <source>
        <dbReference type="ARBA" id="ARBA00004123"/>
    </source>
</evidence>
<dbReference type="PROSITE" id="PS00959">
    <property type="entry name" value="HISTONE_H3_2"/>
    <property type="match status" value="1"/>
</dbReference>
<dbReference type="SMART" id="SM00803">
    <property type="entry name" value="TAF"/>
    <property type="match status" value="1"/>
</dbReference>
<keyword evidence="10" id="KW-0832">Ubl conjugation</keyword>
<dbReference type="FunFam" id="1.10.20.10:FF:000002">
    <property type="entry name" value="Histone H4"/>
    <property type="match status" value="1"/>
</dbReference>
<feature type="domain" description="TATA box binding protein associated factor (TAF) histone-like fold" evidence="19">
    <location>
        <begin position="177"/>
        <end position="242"/>
    </location>
</feature>
<evidence type="ECO:0000256" key="3">
    <source>
        <dbReference type="ARBA" id="ARBA00004286"/>
    </source>
</evidence>
<dbReference type="Proteomes" id="UP000515126">
    <property type="component" value="Chromosome 13"/>
</dbReference>
<dbReference type="PRINTS" id="PR00622">
    <property type="entry name" value="HISTONEH3"/>
</dbReference>
<evidence type="ECO:0000256" key="1">
    <source>
        <dbReference type="ARBA" id="ARBA00002001"/>
    </source>
</evidence>
<dbReference type="SMART" id="SM00417">
    <property type="entry name" value="H4"/>
    <property type="match status" value="1"/>
</dbReference>
<dbReference type="InterPro" id="IPR000164">
    <property type="entry name" value="Histone_H3/CENP-A"/>
</dbReference>
<evidence type="ECO:0000256" key="7">
    <source>
        <dbReference type="ARBA" id="ARBA00022481"/>
    </source>
</evidence>
<keyword evidence="12" id="KW-0007">Acetylation</keyword>
<keyword evidence="15" id="KW-0544">Nucleosome core</keyword>
<keyword evidence="11" id="KW-0164">Citrullination</keyword>
<dbReference type="SUPFAM" id="SSF47113">
    <property type="entry name" value="Histone-fold"/>
    <property type="match status" value="2"/>
</dbReference>
<evidence type="ECO:0000256" key="9">
    <source>
        <dbReference type="ARBA" id="ARBA00022765"/>
    </source>
</evidence>
<evidence type="ECO:0000313" key="21">
    <source>
        <dbReference type="RefSeq" id="XP_021036124.2"/>
    </source>
</evidence>
<keyword evidence="9" id="KW-0013">ADP-ribosylation</keyword>
<dbReference type="KEGG" id="mcal:110308110"/>
<dbReference type="InterPro" id="IPR007125">
    <property type="entry name" value="H2A/H2B/H3"/>
</dbReference>
<evidence type="ECO:0000256" key="17">
    <source>
        <dbReference type="ARBA" id="ARBA00046644"/>
    </source>
</evidence>
<accession>A0A6P5QWX2</accession>
<dbReference type="InterPro" id="IPR001951">
    <property type="entry name" value="Histone_H4"/>
</dbReference>
<proteinExistence type="inferred from homology"/>
<dbReference type="AlphaFoldDB" id="A0A6P5QWX2"/>
<dbReference type="FunFam" id="1.10.20.10:FF:000044">
    <property type="entry name" value="Histone H3.3"/>
    <property type="match status" value="1"/>
</dbReference>
<comment type="subcellular location">
    <subcellularLocation>
        <location evidence="3">Chromosome</location>
    </subcellularLocation>
    <subcellularLocation>
        <location evidence="2">Nucleus</location>
    </subcellularLocation>
</comment>
<dbReference type="SMART" id="SM00428">
    <property type="entry name" value="H3"/>
    <property type="match status" value="1"/>
</dbReference>
<comment type="subunit">
    <text evidence="17">The nucleosome is a histone octamer containing two molecules each of H2A, H2B, H3 and H4 assembled in one H3-H4 heterotetramer and two H2A-H2B heterodimers. The octamer wraps approximately 147 bp of DNA. Found in a co-chaperone complex with DNJC9, MCM2 and histone H3.3-H4 dimers. Within the complex, interacts with DNJC9 (via C-terminus); the interaction is direct. Interacts with NASP; NASP is a histone chaperone that stabilizes and maintains a soluble pool of Histone H3-H4 dimers.</text>
</comment>
<dbReference type="GO" id="GO:0030527">
    <property type="term" value="F:structural constituent of chromatin"/>
    <property type="evidence" value="ECO:0007669"/>
    <property type="project" value="InterPro"/>
</dbReference>
<evidence type="ECO:0000256" key="8">
    <source>
        <dbReference type="ARBA" id="ARBA00022499"/>
    </source>
</evidence>
<evidence type="ECO:0000256" key="18">
    <source>
        <dbReference type="SAM" id="MobiDB-lite"/>
    </source>
</evidence>
<evidence type="ECO:0000256" key="5">
    <source>
        <dbReference type="ARBA" id="ARBA00010343"/>
    </source>
</evidence>
<dbReference type="CDD" id="cd22912">
    <property type="entry name" value="HFD_H4"/>
    <property type="match status" value="1"/>
</dbReference>
<protein>
    <submittedName>
        <fullName evidence="21">Histone H3</fullName>
    </submittedName>
</protein>
<dbReference type="Pfam" id="PF00125">
    <property type="entry name" value="Histone"/>
    <property type="match status" value="1"/>
</dbReference>
<dbReference type="InterPro" id="IPR019809">
    <property type="entry name" value="Histone_H4_CS"/>
</dbReference>
<evidence type="ECO:0000256" key="4">
    <source>
        <dbReference type="ARBA" id="ARBA00006564"/>
    </source>
</evidence>
<keyword evidence="6" id="KW-0158">Chromosome</keyword>
<comment type="similarity">
    <text evidence="5">Belongs to the histone H3 family.</text>
</comment>
<evidence type="ECO:0000256" key="12">
    <source>
        <dbReference type="ARBA" id="ARBA00022990"/>
    </source>
</evidence>
<dbReference type="GO" id="GO:0005634">
    <property type="term" value="C:nucleus"/>
    <property type="evidence" value="ECO:0007669"/>
    <property type="project" value="UniProtKB-SubCell"/>
</dbReference>
<name>A0A6P5QWX2_MUSCR</name>
<evidence type="ECO:0000256" key="15">
    <source>
        <dbReference type="ARBA" id="ARBA00023269"/>
    </source>
</evidence>
<dbReference type="CDD" id="cd22911">
    <property type="entry name" value="HFD_H3"/>
    <property type="match status" value="1"/>
</dbReference>
<evidence type="ECO:0000259" key="19">
    <source>
        <dbReference type="SMART" id="SM00803"/>
    </source>
</evidence>
<evidence type="ECO:0000256" key="10">
    <source>
        <dbReference type="ARBA" id="ARBA00022843"/>
    </source>
</evidence>
<keyword evidence="14" id="KW-0539">Nucleus</keyword>
<keyword evidence="13" id="KW-0238">DNA-binding</keyword>
<dbReference type="GO" id="GO:0003677">
    <property type="term" value="F:DNA binding"/>
    <property type="evidence" value="ECO:0007669"/>
    <property type="project" value="UniProtKB-KW"/>
</dbReference>
<feature type="region of interest" description="Disordered" evidence="18">
    <location>
        <begin position="1"/>
        <end position="43"/>
    </location>
</feature>
<keyword evidence="20" id="KW-1185">Reference proteome</keyword>
<dbReference type="FunFam" id="1.10.20.10:FF:000078">
    <property type="entry name" value="Histone H3"/>
    <property type="match status" value="1"/>
</dbReference>
<evidence type="ECO:0000313" key="20">
    <source>
        <dbReference type="Proteomes" id="UP000515126"/>
    </source>
</evidence>
<evidence type="ECO:0000256" key="14">
    <source>
        <dbReference type="ARBA" id="ARBA00023242"/>
    </source>
</evidence>
<comment type="function">
    <text evidence="1">Core component of nucleosome. Nucleosomes wrap and compact DNA into chromatin, limiting DNA accessibility to the cellular machineries which require DNA as a template. Histones thereby play a central role in transcription regulation, DNA repair, DNA replication and chromosomal stability. DNA accessibility is regulated via a complex set of post-translational modifications of histones, also called histone code, and nucleosome remodeling.</text>
</comment>
<dbReference type="GeneID" id="110308110"/>
<comment type="similarity">
    <text evidence="4">Belongs to the histone H4 family.</text>
</comment>
<keyword evidence="8" id="KW-1017">Isopeptide bond</keyword>
<dbReference type="InterPro" id="IPR009072">
    <property type="entry name" value="Histone-fold"/>
</dbReference>
<evidence type="ECO:0000256" key="13">
    <source>
        <dbReference type="ARBA" id="ARBA00023125"/>
    </source>
</evidence>
<dbReference type="InterPro" id="IPR004823">
    <property type="entry name" value="TAF_TATA-bd_Histone-like_dom"/>
</dbReference>
<reference evidence="21" key="1">
    <citation type="submission" date="2025-08" db="UniProtKB">
        <authorList>
            <consortium name="RefSeq"/>
        </authorList>
    </citation>
    <scope>IDENTIFICATION</scope>
</reference>
<dbReference type="Gene3D" id="1.10.20.10">
    <property type="entry name" value="Histone, subunit A"/>
    <property type="match status" value="2"/>
</dbReference>
<evidence type="ECO:0000256" key="16">
    <source>
        <dbReference type="ARBA" id="ARBA00023278"/>
    </source>
</evidence>